<organism evidence="2 3">
    <name type="scientific">Anoxybacillus pushchinoensis</name>
    <dbReference type="NCBI Taxonomy" id="150248"/>
    <lineage>
        <taxon>Bacteria</taxon>
        <taxon>Bacillati</taxon>
        <taxon>Bacillota</taxon>
        <taxon>Bacilli</taxon>
        <taxon>Bacillales</taxon>
        <taxon>Anoxybacillaceae</taxon>
        <taxon>Anoxybacillus</taxon>
    </lineage>
</organism>
<evidence type="ECO:0000256" key="1">
    <source>
        <dbReference type="SAM" id="Phobius"/>
    </source>
</evidence>
<keyword evidence="1" id="KW-0812">Transmembrane</keyword>
<sequence>MEAILSIEFTAYVALAVLLYAIREATNIPNRFIPIVAVFLGVAFSIFESSAFSFDVLVKGLQYALYGVGSVATIKYVLEKGEGRKSTTPT</sequence>
<keyword evidence="1" id="KW-0472">Membrane</keyword>
<evidence type="ECO:0000313" key="3">
    <source>
        <dbReference type="Proteomes" id="UP000198979"/>
    </source>
</evidence>
<dbReference type="AlphaFoldDB" id="A0A1I0TCC4"/>
<gene>
    <name evidence="2" type="ORF">SAMN05216169_101858</name>
</gene>
<accession>A0A1I0TCC4</accession>
<keyword evidence="1" id="KW-1133">Transmembrane helix</keyword>
<evidence type="ECO:0008006" key="4">
    <source>
        <dbReference type="Google" id="ProtNLM"/>
    </source>
</evidence>
<dbReference type="RefSeq" id="WP_091702366.1">
    <property type="nucleotide sequence ID" value="NZ_FOJQ01000018.1"/>
</dbReference>
<reference evidence="3" key="1">
    <citation type="submission" date="2016-10" db="EMBL/GenBank/DDBJ databases">
        <authorList>
            <person name="Varghese N."/>
            <person name="Submissions S."/>
        </authorList>
    </citation>
    <scope>NUCLEOTIDE SEQUENCE [LARGE SCALE GENOMIC DNA]</scope>
    <source>
        <strain evidence="3">K1</strain>
    </source>
</reference>
<dbReference type="Proteomes" id="UP000198979">
    <property type="component" value="Unassembled WGS sequence"/>
</dbReference>
<dbReference type="EMBL" id="FOJQ01000018">
    <property type="protein sequence ID" value="SFA48646.1"/>
    <property type="molecule type" value="Genomic_DNA"/>
</dbReference>
<proteinExistence type="predicted"/>
<protein>
    <recommendedName>
        <fullName evidence="4">Phage holin family Hol44, holin superfamily V</fullName>
    </recommendedName>
</protein>
<name>A0A1I0TCC4_9BACL</name>
<feature type="transmembrane region" description="Helical" evidence="1">
    <location>
        <begin position="6"/>
        <end position="22"/>
    </location>
</feature>
<evidence type="ECO:0000313" key="2">
    <source>
        <dbReference type="EMBL" id="SFA48646.1"/>
    </source>
</evidence>
<feature type="transmembrane region" description="Helical" evidence="1">
    <location>
        <begin position="34"/>
        <end position="54"/>
    </location>
</feature>
<dbReference type="OrthoDB" id="2970974at2"/>
<keyword evidence="3" id="KW-1185">Reference proteome</keyword>